<dbReference type="InterPro" id="IPR038726">
    <property type="entry name" value="PDDEXK_AddAB-type"/>
</dbReference>
<dbReference type="HAMAP" id="MF_01485">
    <property type="entry name" value="RecB"/>
    <property type="match status" value="1"/>
</dbReference>
<keyword evidence="12 15" id="KW-0413">Isomerase</keyword>
<keyword evidence="6 15" id="KW-0347">Helicase</keyword>
<dbReference type="SUPFAM" id="SSF52540">
    <property type="entry name" value="P-loop containing nucleoside triphosphate hydrolases"/>
    <property type="match status" value="1"/>
</dbReference>
<feature type="domain" description="UvrD-like helicase ATP-binding" evidence="18">
    <location>
        <begin position="7"/>
        <end position="332"/>
    </location>
</feature>
<evidence type="ECO:0000256" key="4">
    <source>
        <dbReference type="ARBA" id="ARBA00022763"/>
    </source>
</evidence>
<evidence type="ECO:0000256" key="11">
    <source>
        <dbReference type="ARBA" id="ARBA00023204"/>
    </source>
</evidence>
<keyword evidence="9 15" id="KW-0460">Magnesium</keyword>
<comment type="domain">
    <text evidence="15">The C-terminal domain has nuclease activity and interacts with RecD. It interacts with RecA, facilitating its loading onto ssDNA.</text>
</comment>
<dbReference type="Pfam" id="PF13361">
    <property type="entry name" value="UvrD_C"/>
    <property type="match status" value="1"/>
</dbReference>
<dbReference type="Gene3D" id="1.10.486.10">
    <property type="entry name" value="PCRA, domain 4"/>
    <property type="match status" value="1"/>
</dbReference>
<comment type="cofactor">
    <cofactor evidence="15">
        <name>Mg(2+)</name>
        <dbReference type="ChEBI" id="CHEBI:18420"/>
    </cofactor>
    <text evidence="15">Binds 1 Mg(2+) ion per subunit.</text>
</comment>
<dbReference type="EC" id="3.1.11.5" evidence="15"/>
<evidence type="ECO:0000256" key="2">
    <source>
        <dbReference type="ARBA" id="ARBA00022723"/>
    </source>
</evidence>
<keyword evidence="5 15" id="KW-0378">Hydrolase</keyword>
<evidence type="ECO:0000256" key="7">
    <source>
        <dbReference type="ARBA" id="ARBA00022839"/>
    </source>
</evidence>
<feature type="region of interest" description="Disordered" evidence="17">
    <location>
        <begin position="807"/>
        <end position="852"/>
    </location>
</feature>
<evidence type="ECO:0000259" key="18">
    <source>
        <dbReference type="PROSITE" id="PS51198"/>
    </source>
</evidence>
<dbReference type="CDD" id="cd22352">
    <property type="entry name" value="RecB_C-like"/>
    <property type="match status" value="1"/>
</dbReference>
<dbReference type="InterPro" id="IPR014016">
    <property type="entry name" value="UvrD-like_ATP-bd"/>
</dbReference>
<evidence type="ECO:0000313" key="21">
    <source>
        <dbReference type="Proteomes" id="UP001597068"/>
    </source>
</evidence>
<dbReference type="Pfam" id="PF12705">
    <property type="entry name" value="PDDEXK_1"/>
    <property type="match status" value="1"/>
</dbReference>
<keyword evidence="21" id="KW-1185">Reference proteome</keyword>
<evidence type="ECO:0000256" key="17">
    <source>
        <dbReference type="SAM" id="MobiDB-lite"/>
    </source>
</evidence>
<name>A0ABW3GBM6_9NOCA</name>
<dbReference type="Gene3D" id="3.40.50.300">
    <property type="entry name" value="P-loop containing nucleotide triphosphate hydrolases"/>
    <property type="match status" value="3"/>
</dbReference>
<comment type="domain">
    <text evidence="15">The N-terminal DNA-binding domain is a ssDNA-dependent ATPase and has ATP-dependent 3'-5' helicase function. This domain interacts with RecC.</text>
</comment>
<keyword evidence="8 15" id="KW-0067">ATP-binding</keyword>
<keyword evidence="1 15" id="KW-0540">Nuclease</keyword>
<dbReference type="SUPFAM" id="SSF52980">
    <property type="entry name" value="Restriction endonuclease-like"/>
    <property type="match status" value="1"/>
</dbReference>
<keyword evidence="4 15" id="KW-0227">DNA damage</keyword>
<keyword evidence="10 15" id="KW-0238">DNA-binding</keyword>
<protein>
    <recommendedName>
        <fullName evidence="15">RecBCD enzyme subunit RecB</fullName>
        <ecNumber evidence="15">3.1.11.5</ecNumber>
        <ecNumber evidence="15">5.6.2.4</ecNumber>
    </recommendedName>
    <alternativeName>
        <fullName evidence="15">DNA 3'-5' helicase subunit RecB</fullName>
    </alternativeName>
    <alternativeName>
        <fullName evidence="15">Exonuclease V subunit RecB</fullName>
        <shortName evidence="15">ExoV subunit RecB</shortName>
    </alternativeName>
    <alternativeName>
        <fullName evidence="15">Helicase/nuclease RecBCD subunit RecB</fullName>
    </alternativeName>
</protein>
<dbReference type="EC" id="5.6.2.4" evidence="15"/>
<evidence type="ECO:0000256" key="1">
    <source>
        <dbReference type="ARBA" id="ARBA00022722"/>
    </source>
</evidence>
<evidence type="ECO:0000256" key="14">
    <source>
        <dbReference type="ARBA" id="ARBA00048988"/>
    </source>
</evidence>
<dbReference type="Pfam" id="PF00580">
    <property type="entry name" value="UvrD-helicase"/>
    <property type="match status" value="1"/>
</dbReference>
<proteinExistence type="inferred from homology"/>
<feature type="binding site" evidence="15">
    <location>
        <position position="1016"/>
    </location>
    <ligand>
        <name>Mg(2+)</name>
        <dbReference type="ChEBI" id="CHEBI:18420"/>
    </ligand>
</feature>
<feature type="binding site" evidence="15">
    <location>
        <position position="872"/>
    </location>
    <ligand>
        <name>Mg(2+)</name>
        <dbReference type="ChEBI" id="CHEBI:18420"/>
    </ligand>
</feature>
<comment type="subunit">
    <text evidence="15">Heterotrimer of RecB, RecC and RecD. All subunits contribute to DNA-binding. Interacts with RecA.</text>
</comment>
<organism evidence="20 21">
    <name type="scientific">Williamsia deligens</name>
    <dbReference type="NCBI Taxonomy" id="321325"/>
    <lineage>
        <taxon>Bacteria</taxon>
        <taxon>Bacillati</taxon>
        <taxon>Actinomycetota</taxon>
        <taxon>Actinomycetes</taxon>
        <taxon>Mycobacteriales</taxon>
        <taxon>Nocardiaceae</taxon>
        <taxon>Williamsia</taxon>
    </lineage>
</organism>
<dbReference type="InterPro" id="IPR011604">
    <property type="entry name" value="PDDEXK-like_dom_sf"/>
</dbReference>
<keyword evidence="3 15" id="KW-0547">Nucleotide-binding</keyword>
<comment type="miscellaneous">
    <text evidence="15">In the RecBCD complex, RecB has a slow 3'-5' helicase, an exonuclease activity and loads RecA onto ssDNA, RecD has a fast 5'-3' helicase activity, while RecC stimulates the ATPase and processivity of the RecB helicase and contributes to recognition of the Chi site.</text>
</comment>
<accession>A0ABW3GBM6</accession>
<reference evidence="21" key="1">
    <citation type="journal article" date="2019" name="Int. J. Syst. Evol. Microbiol.">
        <title>The Global Catalogue of Microorganisms (GCM) 10K type strain sequencing project: providing services to taxonomists for standard genome sequencing and annotation.</title>
        <authorList>
            <consortium name="The Broad Institute Genomics Platform"/>
            <consortium name="The Broad Institute Genome Sequencing Center for Infectious Disease"/>
            <person name="Wu L."/>
            <person name="Ma J."/>
        </authorList>
    </citation>
    <scope>NUCLEOTIDE SEQUENCE [LARGE SCALE GENOMIC DNA]</scope>
    <source>
        <strain evidence="21">CCUG 50873</strain>
    </source>
</reference>
<dbReference type="PROSITE" id="PS51217">
    <property type="entry name" value="UVRD_HELICASE_CTER"/>
    <property type="match status" value="1"/>
</dbReference>
<dbReference type="PANTHER" id="PTHR11070:SF23">
    <property type="entry name" value="RECBCD ENZYME SUBUNIT RECB"/>
    <property type="match status" value="1"/>
</dbReference>
<comment type="caution">
    <text evidence="20">The sequence shown here is derived from an EMBL/GenBank/DDBJ whole genome shotgun (WGS) entry which is preliminary data.</text>
</comment>
<dbReference type="Gene3D" id="3.90.320.10">
    <property type="match status" value="1"/>
</dbReference>
<dbReference type="PANTHER" id="PTHR11070">
    <property type="entry name" value="UVRD / RECB / PCRA DNA HELICASE FAMILY MEMBER"/>
    <property type="match status" value="1"/>
</dbReference>
<dbReference type="EMBL" id="JBHTIL010000006">
    <property type="protein sequence ID" value="MFD0927473.1"/>
    <property type="molecule type" value="Genomic_DNA"/>
</dbReference>
<evidence type="ECO:0000256" key="16">
    <source>
        <dbReference type="PROSITE-ProRule" id="PRU00560"/>
    </source>
</evidence>
<evidence type="ECO:0000256" key="13">
    <source>
        <dbReference type="ARBA" id="ARBA00034617"/>
    </source>
</evidence>
<dbReference type="Proteomes" id="UP001597068">
    <property type="component" value="Unassembled WGS sequence"/>
</dbReference>
<feature type="domain" description="UvrD-like helicase C-terminal" evidence="19">
    <location>
        <begin position="357"/>
        <end position="622"/>
    </location>
</feature>
<comment type="similarity">
    <text evidence="15">Belongs to the helicase family. UvrD subfamily.</text>
</comment>
<feature type="binding site" evidence="15">
    <location>
        <position position="999"/>
    </location>
    <ligand>
        <name>Mg(2+)</name>
        <dbReference type="ChEBI" id="CHEBI:18420"/>
    </ligand>
</feature>
<evidence type="ECO:0000256" key="8">
    <source>
        <dbReference type="ARBA" id="ARBA00022840"/>
    </source>
</evidence>
<feature type="binding site" evidence="16">
    <location>
        <begin position="28"/>
        <end position="35"/>
    </location>
    <ligand>
        <name>ATP</name>
        <dbReference type="ChEBI" id="CHEBI:30616"/>
    </ligand>
</feature>
<dbReference type="InterPro" id="IPR004586">
    <property type="entry name" value="RecB"/>
</dbReference>
<dbReference type="InterPro" id="IPR014017">
    <property type="entry name" value="DNA_helicase_UvrD-like_C"/>
</dbReference>
<feature type="active site" description="For nuclease activity" evidence="15">
    <location>
        <position position="1016"/>
    </location>
</feature>
<comment type="catalytic activity">
    <reaction evidence="13 15">
        <text>Couples ATP hydrolysis with the unwinding of duplex DNA by translocating in the 3'-5' direction.</text>
        <dbReference type="EC" id="5.6.2.4"/>
    </reaction>
</comment>
<evidence type="ECO:0000256" key="3">
    <source>
        <dbReference type="ARBA" id="ARBA00022741"/>
    </source>
</evidence>
<dbReference type="InterPro" id="IPR011335">
    <property type="entry name" value="Restrct_endonuc-II-like"/>
</dbReference>
<evidence type="ECO:0000256" key="15">
    <source>
        <dbReference type="HAMAP-Rule" id="MF_01485"/>
    </source>
</evidence>
<comment type="catalytic activity">
    <reaction evidence="14 15">
        <text>ATP + H2O = ADP + phosphate + H(+)</text>
        <dbReference type="Rhea" id="RHEA:13065"/>
        <dbReference type="ChEBI" id="CHEBI:15377"/>
        <dbReference type="ChEBI" id="CHEBI:15378"/>
        <dbReference type="ChEBI" id="CHEBI:30616"/>
        <dbReference type="ChEBI" id="CHEBI:43474"/>
        <dbReference type="ChEBI" id="CHEBI:456216"/>
        <dbReference type="EC" id="5.6.2.4"/>
    </reaction>
</comment>
<keyword evidence="11 15" id="KW-0234">DNA repair</keyword>
<evidence type="ECO:0000259" key="19">
    <source>
        <dbReference type="PROSITE" id="PS51217"/>
    </source>
</evidence>
<evidence type="ECO:0000256" key="9">
    <source>
        <dbReference type="ARBA" id="ARBA00022842"/>
    </source>
</evidence>
<feature type="region of interest" description="DNA-binding and helicase activity, interacts with RecC" evidence="15">
    <location>
        <begin position="1"/>
        <end position="764"/>
    </location>
</feature>
<evidence type="ECO:0000313" key="20">
    <source>
        <dbReference type="EMBL" id="MFD0927473.1"/>
    </source>
</evidence>
<evidence type="ECO:0000256" key="6">
    <source>
        <dbReference type="ARBA" id="ARBA00022806"/>
    </source>
</evidence>
<keyword evidence="2 15" id="KW-0479">Metal-binding</keyword>
<dbReference type="RefSeq" id="WP_253648975.1">
    <property type="nucleotide sequence ID" value="NZ_JAMTCI010000004.1"/>
</dbReference>
<comment type="catalytic activity">
    <reaction evidence="15">
        <text>Exonucleolytic cleavage (in the presence of ATP) in either 5'- to 3'- or 3'- to 5'-direction to yield 5'-phosphooligonucleotides.</text>
        <dbReference type="EC" id="3.1.11.5"/>
    </reaction>
</comment>
<dbReference type="InterPro" id="IPR000212">
    <property type="entry name" value="DNA_helicase_UvrD/REP"/>
</dbReference>
<evidence type="ECO:0000256" key="10">
    <source>
        <dbReference type="ARBA" id="ARBA00023125"/>
    </source>
</evidence>
<keyword evidence="7 15" id="KW-0269">Exonuclease</keyword>
<dbReference type="PROSITE" id="PS51198">
    <property type="entry name" value="UVRD_HELICASE_ATP_BIND"/>
    <property type="match status" value="1"/>
</dbReference>
<evidence type="ECO:0000256" key="12">
    <source>
        <dbReference type="ARBA" id="ARBA00023235"/>
    </source>
</evidence>
<sequence length="1117" mass="120629">MTRRTAPDDTRPFTLADSLPTGTTVLEASAGTGKTHAIVALAARYIAEGVPVESLLLVTFSRMATAELRERTRERLRSLAAGLADPSASDDDLVAVVAAAPDDELDRRRERIAAALSDFDAATVSTTHTFCSRMLDALGIAGDREEGLTLVEEVDDLVDEVAGDVHLKWFATTPPPFSSDVARTIARAGVRQSAARVLPDDADEGTEEAVRARFVSVVRREVQRRKRMARIRDHDELQSLLRDVVCDPVHGEAACARIRDHFRAVLVDEFQDTDPVQWEILRRCFHGHVALTLVGDPKQSIYKFRGAEVLAYLEASRVADQNRRLTTNWRTDADLVTALDHLYGGAELGHPDIVVRGVEARHQASRIDGVQPLRLKVLRRTGHGPMKSDLPALDALRSSVVRDVADDIAALLADPPVLSTPQGERPVRPSDIAVLVRTRKVIEPLQAALRAHGVASVVGAGVSVFTTDAARDWFHLIRALEQPTRADRVALAALTPLLGWSPAEVAASDGPPVDAADLVVDLAETVERSGFAAMVERLTLRRGLYARVLSTHDGERAMTDHLHLASLCHRHMVTERAGLAGLSRWFSERLEDPAVGDQAEQSRRLDRDAHAVTIMTVHGSKGLEFPIVHVPFGWDAARMPKPQTLEFHDEQNRRVLDVGGPDAPGYARRQAEADAEDFGEELRLFYVAVTRARSAVTLWWAPGSSARRSPLHRLLFARPGARATGPDPAPSSAIPADAEVMDHLSTWAAGAPVPITVSHAGSDAADTVVADDTTADGPPTLCAAHLDRTIDAGWRRTSYTALVAAAHDRPSAPGVATEPDPLTVDDEPSEETTDAADAASTTPETDDDTGDLVLRSPMNGLPFGAAFGTLVHTVLEDVDTDADDLRAEVLRITAPAVAASGLDADLDRLVDALLAVLDTPLHLPETGTPGVRLADIPMRRRLAEVDFEFPLAAGSGAVAAIADLMDRHLPQDDPMRAYAPVLRELGDPELRGYLTGSIDGVLGVPVGSAVRYLVVDYKTNRVGPGDLSALDYHAEAMTAEMIRSHYPLQAMLYAVALYRYLRWRLSDADAQDHLGPILYLFVRGMAGAQTPPGVGVVRWDLPGTLVVALSDLLGGRS</sequence>
<dbReference type="InterPro" id="IPR027417">
    <property type="entry name" value="P-loop_NTPase"/>
</dbReference>
<feature type="region of interest" description="Nuclease activity, interacts with RecD and RecA" evidence="15">
    <location>
        <begin position="793"/>
        <end position="1117"/>
    </location>
</feature>
<evidence type="ECO:0000256" key="5">
    <source>
        <dbReference type="ARBA" id="ARBA00022801"/>
    </source>
</evidence>
<comment type="function">
    <text evidence="15">A helicase/nuclease that prepares dsDNA breaks (DSB) for recombinational DNA repair. Binds to DSBs and unwinds DNA via a highly rapid and processive ATP-dependent bidirectional helicase activity. Unwinds dsDNA until it encounters a Chi (crossover hotspot instigator) sequence from the 3' direction. Cuts ssDNA a few nucleotides 3' to the Chi site. The properties and activities of the enzyme are changed at Chi. The Chi-altered holoenzyme produces a long 3'-ssDNA overhang and facilitates RecA-binding to the ssDNA for homologous DNA recombination and repair. Holoenzyme degrades any linearized DNA that is unable to undergo homologous recombination. In the holoenzyme this subunit contributes ATPase, 3'-5' helicase, exonuclease activity and loads RecA onto ssDNA.</text>
</comment>
<feature type="compositionally biased region" description="Acidic residues" evidence="17">
    <location>
        <begin position="823"/>
        <end position="834"/>
    </location>
</feature>
<gene>
    <name evidence="15" type="primary">recB</name>
    <name evidence="20" type="ORF">ACFQ04_17165</name>
</gene>